<dbReference type="OrthoDB" id="2441380at2759"/>
<dbReference type="EMBL" id="KI966418">
    <property type="protein sequence ID" value="EWC46428.1"/>
    <property type="molecule type" value="Genomic_DNA"/>
</dbReference>
<evidence type="ECO:0000259" key="2">
    <source>
        <dbReference type="SMART" id="SM01111"/>
    </source>
</evidence>
<gene>
    <name evidence="3" type="ORF">DRE_04371</name>
</gene>
<dbReference type="SMART" id="SM01111">
    <property type="entry name" value="CVNH"/>
    <property type="match status" value="1"/>
</dbReference>
<feature type="domain" description="Cyanovirin-N" evidence="2">
    <location>
        <begin position="101"/>
        <end position="205"/>
    </location>
</feature>
<dbReference type="InterPro" id="IPR036673">
    <property type="entry name" value="Cyanovirin-N_sf"/>
</dbReference>
<dbReference type="Proteomes" id="UP000024837">
    <property type="component" value="Unassembled WGS sequence"/>
</dbReference>
<dbReference type="Pfam" id="PF08881">
    <property type="entry name" value="CVNH"/>
    <property type="match status" value="1"/>
</dbReference>
<feature type="chain" id="PRO_5004893644" description="Cyanovirin-N domain-containing protein" evidence="1">
    <location>
        <begin position="32"/>
        <end position="407"/>
    </location>
</feature>
<evidence type="ECO:0000313" key="4">
    <source>
        <dbReference type="Proteomes" id="UP000024837"/>
    </source>
</evidence>
<dbReference type="PANTHER" id="PTHR42076:SF1">
    <property type="entry name" value="CYANOVIRIN-N DOMAIN-CONTAINING PROTEIN"/>
    <property type="match status" value="1"/>
</dbReference>
<keyword evidence="4" id="KW-1185">Reference proteome</keyword>
<keyword evidence="1" id="KW-0732">Signal</keyword>
<protein>
    <recommendedName>
        <fullName evidence="2">Cyanovirin-N domain-containing protein</fullName>
    </recommendedName>
</protein>
<proteinExistence type="predicted"/>
<dbReference type="HOGENOM" id="CLU_676183_0_0_1"/>
<dbReference type="SUPFAM" id="SSF51322">
    <property type="entry name" value="Cyanovirin-N"/>
    <property type="match status" value="1"/>
</dbReference>
<dbReference type="AlphaFoldDB" id="W7I277"/>
<accession>W7I277</accession>
<feature type="signal peptide" evidence="1">
    <location>
        <begin position="1"/>
        <end position="31"/>
    </location>
</feature>
<dbReference type="PANTHER" id="PTHR42076">
    <property type="entry name" value="CYANOVIRIN-N HOMOLOG"/>
    <property type="match status" value="1"/>
</dbReference>
<organism evidence="3 4">
    <name type="scientific">Drechslerella stenobrocha 248</name>
    <dbReference type="NCBI Taxonomy" id="1043628"/>
    <lineage>
        <taxon>Eukaryota</taxon>
        <taxon>Fungi</taxon>
        <taxon>Dikarya</taxon>
        <taxon>Ascomycota</taxon>
        <taxon>Pezizomycotina</taxon>
        <taxon>Orbiliomycetes</taxon>
        <taxon>Orbiliales</taxon>
        <taxon>Orbiliaceae</taxon>
        <taxon>Drechslerella</taxon>
    </lineage>
</organism>
<evidence type="ECO:0000313" key="3">
    <source>
        <dbReference type="EMBL" id="EWC46428.1"/>
    </source>
</evidence>
<dbReference type="InterPro" id="IPR011058">
    <property type="entry name" value="Cyanovirin-N"/>
</dbReference>
<dbReference type="Gene3D" id="2.30.60.10">
    <property type="entry name" value="Cyanovirin-N"/>
    <property type="match status" value="1"/>
</dbReference>
<name>W7I277_9PEZI</name>
<reference evidence="3 4" key="1">
    <citation type="submission" date="2013-05" db="EMBL/GenBank/DDBJ databases">
        <title>Drechslerella stenobrocha genome reveals carnivorous origination and mechanical trapping mechanism of predatory fungi.</title>
        <authorList>
            <person name="Liu X."/>
            <person name="Zhang W."/>
            <person name="Liu K."/>
        </authorList>
    </citation>
    <scope>NUCLEOTIDE SEQUENCE [LARGE SCALE GENOMIC DNA]</scope>
    <source>
        <strain evidence="3 4">248</strain>
    </source>
</reference>
<evidence type="ECO:0000256" key="1">
    <source>
        <dbReference type="SAM" id="SignalP"/>
    </source>
</evidence>
<sequence>MPSIYTPVTSRSKYWFLKNGFLVLPLLTVTGEEIELSTYHPDASGVLSSGKSRAVTIGNDFVLHAELQDDAGTWHPRHLNMNFFVFIDESDSVHFQSPSENITASSGSFTYDNFRLKALCLGYDGLLHQSEYPLGNFLEVDDGAFKPHEEEQDGTAMYSWKGNSYELEEDSTIFKGKLERNDGGFSNAAIDLAEHISNIGGKLVFKKPQGAWDRDGAWTQFAETFPYASWAVVVAHLAAGNPDQAKRAAARSLYALIVFSATTAGGIVGNGLGLSLGAAFGTAAAMKIEELVGSTIVDAKIAAQLDPVTIQRYLKEVLVNSVAGYVGGALSAKAAKFGTSQASKLVEKAAGKAMSGVKVKLAADAAEQGLSWGTGPSFGYRTNQLVTVLDNVGQEINDPSGHLSFQD</sequence>